<keyword evidence="1" id="KW-0472">Membrane</keyword>
<dbReference type="EMBL" id="JANPWB010000015">
    <property type="protein sequence ID" value="KAJ1090866.1"/>
    <property type="molecule type" value="Genomic_DNA"/>
</dbReference>
<reference evidence="3" key="1">
    <citation type="journal article" date="2022" name="bioRxiv">
        <title>Sequencing and chromosome-scale assembly of the giantPleurodeles waltlgenome.</title>
        <authorList>
            <person name="Brown T."/>
            <person name="Elewa A."/>
            <person name="Iarovenko S."/>
            <person name="Subramanian E."/>
            <person name="Araus A.J."/>
            <person name="Petzold A."/>
            <person name="Susuki M."/>
            <person name="Suzuki K.-i.T."/>
            <person name="Hayashi T."/>
            <person name="Toyoda A."/>
            <person name="Oliveira C."/>
            <person name="Osipova E."/>
            <person name="Leigh N.D."/>
            <person name="Simon A."/>
            <person name="Yun M.H."/>
        </authorList>
    </citation>
    <scope>NUCLEOTIDE SEQUENCE</scope>
    <source>
        <strain evidence="3">20211129_DDA</strain>
        <tissue evidence="3">Liver</tissue>
    </source>
</reference>
<accession>A0AAV7LHB0</accession>
<gene>
    <name evidence="3" type="ORF">NDU88_003994</name>
</gene>
<feature type="signal peptide" evidence="2">
    <location>
        <begin position="1"/>
        <end position="16"/>
    </location>
</feature>
<evidence type="ECO:0000256" key="1">
    <source>
        <dbReference type="SAM" id="Phobius"/>
    </source>
</evidence>
<comment type="caution">
    <text evidence="3">The sequence shown here is derived from an EMBL/GenBank/DDBJ whole genome shotgun (WGS) entry which is preliminary data.</text>
</comment>
<sequence>MVQLLTFLMFLSAVLSSTGVLVVDSAGIEGFVVGAVTDVDAIIGLTNGAIIDGVTVVNVLAIFMKTFLVNSAVVKRILEVIMDDEARGNDAISMGDITEEKVDVTVVAVTTNAVVDEEGVDGVVDKKLPQMYFLTIWSSMVGIFL</sequence>
<dbReference type="AlphaFoldDB" id="A0AAV7LHB0"/>
<protein>
    <submittedName>
        <fullName evidence="3">Uncharacterized protein</fullName>
    </submittedName>
</protein>
<keyword evidence="1" id="KW-1133">Transmembrane helix</keyword>
<evidence type="ECO:0000256" key="2">
    <source>
        <dbReference type="SAM" id="SignalP"/>
    </source>
</evidence>
<keyword evidence="4" id="KW-1185">Reference proteome</keyword>
<dbReference type="Proteomes" id="UP001066276">
    <property type="component" value="Chromosome 11"/>
</dbReference>
<feature type="transmembrane region" description="Helical" evidence="1">
    <location>
        <begin position="41"/>
        <end position="63"/>
    </location>
</feature>
<organism evidence="3 4">
    <name type="scientific">Pleurodeles waltl</name>
    <name type="common">Iberian ribbed newt</name>
    <dbReference type="NCBI Taxonomy" id="8319"/>
    <lineage>
        <taxon>Eukaryota</taxon>
        <taxon>Metazoa</taxon>
        <taxon>Chordata</taxon>
        <taxon>Craniata</taxon>
        <taxon>Vertebrata</taxon>
        <taxon>Euteleostomi</taxon>
        <taxon>Amphibia</taxon>
        <taxon>Batrachia</taxon>
        <taxon>Caudata</taxon>
        <taxon>Salamandroidea</taxon>
        <taxon>Salamandridae</taxon>
        <taxon>Pleurodelinae</taxon>
        <taxon>Pleurodeles</taxon>
    </lineage>
</organism>
<name>A0AAV7LHB0_PLEWA</name>
<evidence type="ECO:0000313" key="4">
    <source>
        <dbReference type="Proteomes" id="UP001066276"/>
    </source>
</evidence>
<evidence type="ECO:0000313" key="3">
    <source>
        <dbReference type="EMBL" id="KAJ1090866.1"/>
    </source>
</evidence>
<proteinExistence type="predicted"/>
<keyword evidence="1" id="KW-0812">Transmembrane</keyword>
<feature type="chain" id="PRO_5043933469" evidence="2">
    <location>
        <begin position="17"/>
        <end position="145"/>
    </location>
</feature>
<keyword evidence="2" id="KW-0732">Signal</keyword>